<evidence type="ECO:0000259" key="1">
    <source>
        <dbReference type="Pfam" id="PF00078"/>
    </source>
</evidence>
<dbReference type="Pfam" id="PF00078">
    <property type="entry name" value="RVT_1"/>
    <property type="match status" value="1"/>
</dbReference>
<dbReference type="Proteomes" id="UP001148838">
    <property type="component" value="Unassembled WGS sequence"/>
</dbReference>
<dbReference type="EMBL" id="JAJSOF020000039">
    <property type="protein sequence ID" value="KAJ4426747.1"/>
    <property type="molecule type" value="Genomic_DNA"/>
</dbReference>
<feature type="domain" description="Reverse transcriptase" evidence="1">
    <location>
        <begin position="311"/>
        <end position="390"/>
    </location>
</feature>
<organism evidence="2 3">
    <name type="scientific">Periplaneta americana</name>
    <name type="common">American cockroach</name>
    <name type="synonym">Blatta americana</name>
    <dbReference type="NCBI Taxonomy" id="6978"/>
    <lineage>
        <taxon>Eukaryota</taxon>
        <taxon>Metazoa</taxon>
        <taxon>Ecdysozoa</taxon>
        <taxon>Arthropoda</taxon>
        <taxon>Hexapoda</taxon>
        <taxon>Insecta</taxon>
        <taxon>Pterygota</taxon>
        <taxon>Neoptera</taxon>
        <taxon>Polyneoptera</taxon>
        <taxon>Dictyoptera</taxon>
        <taxon>Blattodea</taxon>
        <taxon>Blattoidea</taxon>
        <taxon>Blattidae</taxon>
        <taxon>Blattinae</taxon>
        <taxon>Periplaneta</taxon>
    </lineage>
</organism>
<evidence type="ECO:0000313" key="3">
    <source>
        <dbReference type="Proteomes" id="UP001148838"/>
    </source>
</evidence>
<sequence>MSPGSSTESYPAFAHIGLRENPGKNLNQVPIQCMAPYGLHDSTDSVEDKKTPEYLSWQADHTAVCAKNYSGSSPNKEPKEYDIAMDKIPDIKHPENNLILNNCLNGDLTRVNYVSMCGLQLFRCYSTPSSEATRSRRYLNFDACCVANELEEEVRCHLRPIAELEEKGQLEKKQFSYLENRLYYNCQIILLEHIKTLEKIQKRALKCCRNSPLKWDTLTDQRTRIRLCAMFKTYRGSMAILCIERKLMNNLNMDIVVDKFNADMKLNRICLATSRSNMERIVKSVYRKMKNNKYAIRKVQDNREGLDLNGLHQLLVYVDDVNMLGENPQTIRENTGILLEASKEIGLEVNPEKTKYMVMSRDENIARNGNIKIGNLSFEEVEKFKYLGATVTNIG</sequence>
<dbReference type="InterPro" id="IPR000477">
    <property type="entry name" value="RT_dom"/>
</dbReference>
<evidence type="ECO:0000313" key="2">
    <source>
        <dbReference type="EMBL" id="KAJ4426747.1"/>
    </source>
</evidence>
<comment type="caution">
    <text evidence="2">The sequence shown here is derived from an EMBL/GenBank/DDBJ whole genome shotgun (WGS) entry which is preliminary data.</text>
</comment>
<name>A0ABQ8RYD3_PERAM</name>
<proteinExistence type="predicted"/>
<keyword evidence="3" id="KW-1185">Reference proteome</keyword>
<gene>
    <name evidence="2" type="ORF">ANN_26546</name>
</gene>
<reference evidence="2 3" key="1">
    <citation type="journal article" date="2022" name="Allergy">
        <title>Genome assembly and annotation of Periplaneta americana reveal a comprehensive cockroach allergen profile.</title>
        <authorList>
            <person name="Wang L."/>
            <person name="Xiong Q."/>
            <person name="Saelim N."/>
            <person name="Wang L."/>
            <person name="Nong W."/>
            <person name="Wan A.T."/>
            <person name="Shi M."/>
            <person name="Liu X."/>
            <person name="Cao Q."/>
            <person name="Hui J.H.L."/>
            <person name="Sookrung N."/>
            <person name="Leung T.F."/>
            <person name="Tungtrongchitr A."/>
            <person name="Tsui S.K.W."/>
        </authorList>
    </citation>
    <scope>NUCLEOTIDE SEQUENCE [LARGE SCALE GENOMIC DNA]</scope>
    <source>
        <strain evidence="2">PWHHKU_190912</strain>
    </source>
</reference>
<protein>
    <recommendedName>
        <fullName evidence="1">Reverse transcriptase domain-containing protein</fullName>
    </recommendedName>
</protein>
<accession>A0ABQ8RYD3</accession>